<dbReference type="RefSeq" id="WP_345062826.1">
    <property type="nucleotide sequence ID" value="NZ_BAABEX010000009.1"/>
</dbReference>
<feature type="compositionally biased region" description="Basic and acidic residues" evidence="1">
    <location>
        <begin position="62"/>
        <end position="76"/>
    </location>
</feature>
<evidence type="ECO:0008006" key="4">
    <source>
        <dbReference type="Google" id="ProtNLM"/>
    </source>
</evidence>
<accession>A0ABP8L6H8</accession>
<sequence>MTVRLPSFNPVAASARGAATRHAPRGPGRAGLWVAGLAVAVLLAGCDAQRMAELQPGVSTEADVRSRMGEPHRVWDDGNGARSFEYPRQPAGQVNYIARIGADGKLIAIDQVLHPAQFAKVVPGMPFDEVERLLGMPASRQVYARQPQHVQVTWRYLQPPSQAMAFTAVFGTDGRVLSTATGEDTTTPEMRGGR</sequence>
<dbReference type="EMBL" id="BAABEX010000009">
    <property type="protein sequence ID" value="GAA4423156.1"/>
    <property type="molecule type" value="Genomic_DNA"/>
</dbReference>
<comment type="caution">
    <text evidence="2">The sequence shown here is derived from an EMBL/GenBank/DDBJ whole genome shotgun (WGS) entry which is preliminary data.</text>
</comment>
<proteinExistence type="predicted"/>
<protein>
    <recommendedName>
        <fullName evidence="4">Outer membrane protein assembly factor BamE</fullName>
    </recommendedName>
</protein>
<reference evidence="3" key="1">
    <citation type="journal article" date="2019" name="Int. J. Syst. Evol. Microbiol.">
        <title>The Global Catalogue of Microorganisms (GCM) 10K type strain sequencing project: providing services to taxonomists for standard genome sequencing and annotation.</title>
        <authorList>
            <consortium name="The Broad Institute Genomics Platform"/>
            <consortium name="The Broad Institute Genome Sequencing Center for Infectious Disease"/>
            <person name="Wu L."/>
            <person name="Ma J."/>
        </authorList>
    </citation>
    <scope>NUCLEOTIDE SEQUENCE [LARGE SCALE GENOMIC DNA]</scope>
    <source>
        <strain evidence="3">JCM 31890</strain>
    </source>
</reference>
<organism evidence="2 3">
    <name type="scientific">Acidovorax lacteus</name>
    <dbReference type="NCBI Taxonomy" id="1924988"/>
    <lineage>
        <taxon>Bacteria</taxon>
        <taxon>Pseudomonadati</taxon>
        <taxon>Pseudomonadota</taxon>
        <taxon>Betaproteobacteria</taxon>
        <taxon>Burkholderiales</taxon>
        <taxon>Comamonadaceae</taxon>
        <taxon>Acidovorax</taxon>
    </lineage>
</organism>
<evidence type="ECO:0000256" key="1">
    <source>
        <dbReference type="SAM" id="MobiDB-lite"/>
    </source>
</evidence>
<keyword evidence="3" id="KW-1185">Reference proteome</keyword>
<feature type="region of interest" description="Disordered" evidence="1">
    <location>
        <begin position="62"/>
        <end position="81"/>
    </location>
</feature>
<name>A0ABP8L6H8_9BURK</name>
<dbReference type="Proteomes" id="UP001501788">
    <property type="component" value="Unassembled WGS sequence"/>
</dbReference>
<evidence type="ECO:0000313" key="2">
    <source>
        <dbReference type="EMBL" id="GAA4423156.1"/>
    </source>
</evidence>
<evidence type="ECO:0000313" key="3">
    <source>
        <dbReference type="Proteomes" id="UP001501788"/>
    </source>
</evidence>
<gene>
    <name evidence="2" type="ORF">GCM10023090_15040</name>
</gene>